<dbReference type="EMBL" id="ALQA01000020">
    <property type="protein sequence ID" value="EJZ09668.1"/>
    <property type="molecule type" value="Genomic_DNA"/>
</dbReference>
<dbReference type="InterPro" id="IPR051533">
    <property type="entry name" value="WaaL-like"/>
</dbReference>
<sequence>MATALGLVVIPEAINHLIVKHTPDLGISEALVSAETPAAGLARWAGSAALLAVSASVVLMRGHPNRDITWLLVLLLALNLPYFVGPDRPGPADLIKIILANIVLLAIWNTGARVADLKWIPVLMSCVGAYSIAGGLIIPEYMMYNIVSRKSLVAGWELAGPFGQSNALGMYCAISFSLIPLIKKIQWRALCASLLLATIVLSATRTALVAAAVVILWWIFCRFRPVISVRLAGTALAGSALAAAFVVPWLDWGSDAFTERAFIWSEAINLWQQAPIVGSGFNWFLVHGQTQEQIAVWAAAGTGHNIVVDTLVKYGVVGLATLIPVWLGAIWATRAMRASNEQIACFGYLSAFFVMAITEAVWDLWPNAQQFPTSGLIFATILMARNGNPARTGVSRC</sequence>
<keyword evidence="4 5" id="KW-0472">Membrane</keyword>
<evidence type="ECO:0000259" key="6">
    <source>
        <dbReference type="Pfam" id="PF04932"/>
    </source>
</evidence>
<evidence type="ECO:0000256" key="2">
    <source>
        <dbReference type="ARBA" id="ARBA00022692"/>
    </source>
</evidence>
<keyword evidence="8" id="KW-1185">Reference proteome</keyword>
<dbReference type="eggNOG" id="COG3307">
    <property type="taxonomic scope" value="Bacteria"/>
</dbReference>
<dbReference type="Pfam" id="PF04932">
    <property type="entry name" value="Wzy_C"/>
    <property type="match status" value="1"/>
</dbReference>
<feature type="transmembrane region" description="Helical" evidence="5">
    <location>
        <begin position="67"/>
        <end position="84"/>
    </location>
</feature>
<dbReference type="HOGENOM" id="CLU_694126_0_0_11"/>
<dbReference type="PANTHER" id="PTHR37422">
    <property type="entry name" value="TEICHURONIC ACID BIOSYNTHESIS PROTEIN TUAE"/>
    <property type="match status" value="1"/>
</dbReference>
<accession>K0V4B9</accession>
<reference evidence="7 8" key="1">
    <citation type="journal article" date="2012" name="J. Bacteriol.">
        <title>Complete Genome Sequence of Mycobacterium vaccae Type Strain ATCC 25954.</title>
        <authorList>
            <person name="Ho Y.S."/>
            <person name="Adroub S.A."/>
            <person name="Abadi M."/>
            <person name="Al Alwan B."/>
            <person name="Alkhateeb R."/>
            <person name="Gao G."/>
            <person name="Ragab A."/>
            <person name="Ali S."/>
            <person name="van Soolingen D."/>
            <person name="Bitter W."/>
            <person name="Pain A."/>
            <person name="Abdallah A.M."/>
        </authorList>
    </citation>
    <scope>NUCLEOTIDE SEQUENCE [LARGE SCALE GENOMIC DNA]</scope>
    <source>
        <strain evidence="7 8">ATCC 25954</strain>
    </source>
</reference>
<evidence type="ECO:0000256" key="5">
    <source>
        <dbReference type="SAM" id="Phobius"/>
    </source>
</evidence>
<keyword evidence="2 5" id="KW-0812">Transmembrane</keyword>
<proteinExistence type="predicted"/>
<feature type="transmembrane region" description="Helical" evidence="5">
    <location>
        <begin position="90"/>
        <end position="108"/>
    </location>
</feature>
<feature type="transmembrane region" description="Helical" evidence="5">
    <location>
        <begin position="311"/>
        <end position="331"/>
    </location>
</feature>
<dbReference type="Proteomes" id="UP000006072">
    <property type="component" value="Unassembled WGS sequence"/>
</dbReference>
<name>K0V4B9_MYCVA</name>
<feature type="transmembrane region" description="Helical" evidence="5">
    <location>
        <begin position="343"/>
        <end position="362"/>
    </location>
</feature>
<comment type="caution">
    <text evidence="7">The sequence shown here is derived from an EMBL/GenBank/DDBJ whole genome shotgun (WGS) entry which is preliminary data.</text>
</comment>
<gene>
    <name evidence="7" type="ORF">MVAC_11457</name>
</gene>
<dbReference type="RefSeq" id="WP_003930617.1">
    <property type="nucleotide sequence ID" value="NZ_JH814690.1"/>
</dbReference>
<organism evidence="7 8">
    <name type="scientific">Mycolicibacterium vaccae ATCC 25954</name>
    <dbReference type="NCBI Taxonomy" id="1194972"/>
    <lineage>
        <taxon>Bacteria</taxon>
        <taxon>Bacillati</taxon>
        <taxon>Actinomycetota</taxon>
        <taxon>Actinomycetes</taxon>
        <taxon>Mycobacteriales</taxon>
        <taxon>Mycobacteriaceae</taxon>
        <taxon>Mycolicibacterium</taxon>
    </lineage>
</organism>
<dbReference type="InterPro" id="IPR007016">
    <property type="entry name" value="O-antigen_ligase-rel_domated"/>
</dbReference>
<keyword evidence="3 5" id="KW-1133">Transmembrane helix</keyword>
<dbReference type="GO" id="GO:0016020">
    <property type="term" value="C:membrane"/>
    <property type="evidence" value="ECO:0007669"/>
    <property type="project" value="UniProtKB-SubCell"/>
</dbReference>
<evidence type="ECO:0000313" key="7">
    <source>
        <dbReference type="EMBL" id="EJZ09668.1"/>
    </source>
</evidence>
<protein>
    <submittedName>
        <fullName evidence="7">Putative O-antigen polymerase</fullName>
    </submittedName>
</protein>
<evidence type="ECO:0000256" key="3">
    <source>
        <dbReference type="ARBA" id="ARBA00022989"/>
    </source>
</evidence>
<dbReference type="AlphaFoldDB" id="K0V4B9"/>
<feature type="domain" description="O-antigen ligase-related" evidence="6">
    <location>
        <begin position="192"/>
        <end position="322"/>
    </location>
</feature>
<feature type="transmembrane region" description="Helical" evidence="5">
    <location>
        <begin position="120"/>
        <end position="142"/>
    </location>
</feature>
<comment type="subcellular location">
    <subcellularLocation>
        <location evidence="1">Membrane</location>
        <topology evidence="1">Multi-pass membrane protein</topology>
    </subcellularLocation>
</comment>
<dbReference type="PATRIC" id="fig|1194972.3.peg.2296"/>
<dbReference type="PANTHER" id="PTHR37422:SF13">
    <property type="entry name" value="LIPOPOLYSACCHARIDE BIOSYNTHESIS PROTEIN PA4999-RELATED"/>
    <property type="match status" value="1"/>
</dbReference>
<feature type="transmembrane region" description="Helical" evidence="5">
    <location>
        <begin position="194"/>
        <end position="220"/>
    </location>
</feature>
<evidence type="ECO:0000256" key="4">
    <source>
        <dbReference type="ARBA" id="ARBA00023136"/>
    </source>
</evidence>
<evidence type="ECO:0000256" key="1">
    <source>
        <dbReference type="ARBA" id="ARBA00004141"/>
    </source>
</evidence>
<evidence type="ECO:0000313" key="8">
    <source>
        <dbReference type="Proteomes" id="UP000006072"/>
    </source>
</evidence>